<name>A0ABV8QAE2_9MICO</name>
<feature type="region of interest" description="Disordered" evidence="1">
    <location>
        <begin position="30"/>
        <end position="53"/>
    </location>
</feature>
<keyword evidence="3" id="KW-1185">Reference proteome</keyword>
<reference evidence="3" key="1">
    <citation type="journal article" date="2019" name="Int. J. Syst. Evol. Microbiol.">
        <title>The Global Catalogue of Microorganisms (GCM) 10K type strain sequencing project: providing services to taxonomists for standard genome sequencing and annotation.</title>
        <authorList>
            <consortium name="The Broad Institute Genomics Platform"/>
            <consortium name="The Broad Institute Genome Sequencing Center for Infectious Disease"/>
            <person name="Wu L."/>
            <person name="Ma J."/>
        </authorList>
    </citation>
    <scope>NUCLEOTIDE SEQUENCE [LARGE SCALE GENOMIC DNA]</scope>
    <source>
        <strain evidence="3">CGMCC 1.10363</strain>
    </source>
</reference>
<evidence type="ECO:0000313" key="2">
    <source>
        <dbReference type="EMBL" id="MFC4244422.1"/>
    </source>
</evidence>
<accession>A0ABV8QAE2</accession>
<feature type="compositionally biased region" description="Polar residues" evidence="1">
    <location>
        <begin position="38"/>
        <end position="48"/>
    </location>
</feature>
<comment type="caution">
    <text evidence="2">The sequence shown here is derived from an EMBL/GenBank/DDBJ whole genome shotgun (WGS) entry which is preliminary data.</text>
</comment>
<gene>
    <name evidence="2" type="ORF">ACFOYW_13675</name>
</gene>
<proteinExistence type="predicted"/>
<dbReference type="RefSeq" id="WP_390229934.1">
    <property type="nucleotide sequence ID" value="NZ_JBHSCN010000006.1"/>
</dbReference>
<sequence length="102" mass="10180">MANAVGYWTVPGMSADETMIWLESHASQGMKVTGGSGNQASGSETDTGGTIVDEPSPMSLEALIFTVTPIGSGSGIRADAFTKATTSVCATPPPGTMLGIGG</sequence>
<evidence type="ECO:0000256" key="1">
    <source>
        <dbReference type="SAM" id="MobiDB-lite"/>
    </source>
</evidence>
<evidence type="ECO:0000313" key="3">
    <source>
        <dbReference type="Proteomes" id="UP001595900"/>
    </source>
</evidence>
<dbReference type="EMBL" id="JBHSCN010000006">
    <property type="protein sequence ID" value="MFC4244422.1"/>
    <property type="molecule type" value="Genomic_DNA"/>
</dbReference>
<dbReference type="Proteomes" id="UP001595900">
    <property type="component" value="Unassembled WGS sequence"/>
</dbReference>
<organism evidence="2 3">
    <name type="scientific">Gryllotalpicola reticulitermitis</name>
    <dbReference type="NCBI Taxonomy" id="1184153"/>
    <lineage>
        <taxon>Bacteria</taxon>
        <taxon>Bacillati</taxon>
        <taxon>Actinomycetota</taxon>
        <taxon>Actinomycetes</taxon>
        <taxon>Micrococcales</taxon>
        <taxon>Microbacteriaceae</taxon>
        <taxon>Gryllotalpicola</taxon>
    </lineage>
</organism>
<protein>
    <submittedName>
        <fullName evidence="2">Uncharacterized protein</fullName>
    </submittedName>
</protein>